<dbReference type="PANTHER" id="PTHR42878:SF7">
    <property type="entry name" value="SENSOR HISTIDINE KINASE GLRK"/>
    <property type="match status" value="1"/>
</dbReference>
<evidence type="ECO:0000256" key="1">
    <source>
        <dbReference type="ARBA" id="ARBA00000085"/>
    </source>
</evidence>
<dbReference type="InterPro" id="IPR003661">
    <property type="entry name" value="HisK_dim/P_dom"/>
</dbReference>
<feature type="coiled-coil region" evidence="13">
    <location>
        <begin position="123"/>
        <end position="157"/>
    </location>
</feature>
<evidence type="ECO:0000256" key="4">
    <source>
        <dbReference type="ARBA" id="ARBA00022553"/>
    </source>
</evidence>
<dbReference type="SUPFAM" id="SSF55785">
    <property type="entry name" value="PYP-like sensor domain (PAS domain)"/>
    <property type="match status" value="1"/>
</dbReference>
<comment type="subcellular location">
    <subcellularLocation>
        <location evidence="2">Membrane</location>
        <topology evidence="2">Multi-pass membrane protein</topology>
    </subcellularLocation>
</comment>
<dbReference type="InterPro" id="IPR036097">
    <property type="entry name" value="HisK_dim/P_sf"/>
</dbReference>
<dbReference type="InterPro" id="IPR050351">
    <property type="entry name" value="BphY/WalK/GraS-like"/>
</dbReference>
<dbReference type="NCBIfam" id="TIGR00229">
    <property type="entry name" value="sensory_box"/>
    <property type="match status" value="1"/>
</dbReference>
<dbReference type="Gene3D" id="1.10.287.130">
    <property type="match status" value="1"/>
</dbReference>
<evidence type="ECO:0000256" key="13">
    <source>
        <dbReference type="SAM" id="Coils"/>
    </source>
</evidence>
<proteinExistence type="predicted"/>
<reference evidence="16 17" key="1">
    <citation type="journal article" date="2015" name="J. Biotechnol.">
        <title>Complete genome sequence of Pseudomonas rhizosphaerae IH5T (=DSM 16299T), a phosphate-solubilizing rhizobacterium for bacterial biofertilizer.</title>
        <authorList>
            <person name="Kwak Y."/>
            <person name="Jung B.K."/>
            <person name="Shin J.H."/>
        </authorList>
    </citation>
    <scope>NUCLEOTIDE SEQUENCE [LARGE SCALE GENOMIC DNA]</scope>
    <source>
        <strain evidence="16">DSM 16299</strain>
    </source>
</reference>
<feature type="domain" description="Histidine kinase" evidence="14">
    <location>
        <begin position="171"/>
        <end position="385"/>
    </location>
</feature>
<evidence type="ECO:0000256" key="5">
    <source>
        <dbReference type="ARBA" id="ARBA00022679"/>
    </source>
</evidence>
<dbReference type="GO" id="GO:0005524">
    <property type="term" value="F:ATP binding"/>
    <property type="evidence" value="ECO:0007669"/>
    <property type="project" value="UniProtKB-KW"/>
</dbReference>
<dbReference type="PRINTS" id="PR00344">
    <property type="entry name" value="BCTRLSENSOR"/>
</dbReference>
<evidence type="ECO:0000313" key="17">
    <source>
        <dbReference type="Proteomes" id="UP000029499"/>
    </source>
</evidence>
<organism evidence="16 17">
    <name type="scientific">Pseudomonas rhizosphaerae</name>
    <dbReference type="NCBI Taxonomy" id="216142"/>
    <lineage>
        <taxon>Bacteria</taxon>
        <taxon>Pseudomonadati</taxon>
        <taxon>Pseudomonadota</taxon>
        <taxon>Gammaproteobacteria</taxon>
        <taxon>Pseudomonadales</taxon>
        <taxon>Pseudomonadaceae</taxon>
        <taxon>Pseudomonas</taxon>
    </lineage>
</organism>
<dbReference type="KEGG" id="prh:LT40_06320"/>
<dbReference type="GO" id="GO:0007234">
    <property type="term" value="P:osmosensory signaling via phosphorelay pathway"/>
    <property type="evidence" value="ECO:0007669"/>
    <property type="project" value="TreeGrafter"/>
</dbReference>
<evidence type="ECO:0000256" key="12">
    <source>
        <dbReference type="ARBA" id="ARBA00023136"/>
    </source>
</evidence>
<dbReference type="RefSeq" id="WP_043187764.1">
    <property type="nucleotide sequence ID" value="NZ_CP009533.1"/>
</dbReference>
<dbReference type="PROSITE" id="PS50109">
    <property type="entry name" value="HIS_KIN"/>
    <property type="match status" value="1"/>
</dbReference>
<dbReference type="STRING" id="216142.LT40_06320"/>
<dbReference type="AlphaFoldDB" id="A0A089YKY8"/>
<dbReference type="SUPFAM" id="SSF47384">
    <property type="entry name" value="Homodimeric domain of signal transducing histidine kinase"/>
    <property type="match status" value="1"/>
</dbReference>
<dbReference type="OrthoDB" id="8807260at2"/>
<keyword evidence="13" id="KW-0175">Coiled coil</keyword>
<dbReference type="InterPro" id="IPR036890">
    <property type="entry name" value="HATPase_C_sf"/>
</dbReference>
<dbReference type="SUPFAM" id="SSF55874">
    <property type="entry name" value="ATPase domain of HSP90 chaperone/DNA topoisomerase II/histidine kinase"/>
    <property type="match status" value="1"/>
</dbReference>
<accession>A0A089YKY8</accession>
<dbReference type="SMART" id="SM00091">
    <property type="entry name" value="PAS"/>
    <property type="match status" value="1"/>
</dbReference>
<keyword evidence="9" id="KW-0067">ATP-binding</keyword>
<dbReference type="EC" id="2.7.13.3" evidence="3"/>
<dbReference type="eggNOG" id="COG2205">
    <property type="taxonomic scope" value="Bacteria"/>
</dbReference>
<keyword evidence="11" id="KW-0902">Two-component regulatory system</keyword>
<dbReference type="PANTHER" id="PTHR42878">
    <property type="entry name" value="TWO-COMPONENT HISTIDINE KINASE"/>
    <property type="match status" value="1"/>
</dbReference>
<evidence type="ECO:0000313" key="16">
    <source>
        <dbReference type="EMBL" id="AIS17048.1"/>
    </source>
</evidence>
<dbReference type="SMART" id="SM00387">
    <property type="entry name" value="HATPase_c"/>
    <property type="match status" value="1"/>
</dbReference>
<dbReference type="Gene3D" id="3.30.565.10">
    <property type="entry name" value="Histidine kinase-like ATPase, C-terminal domain"/>
    <property type="match status" value="1"/>
</dbReference>
<evidence type="ECO:0000256" key="9">
    <source>
        <dbReference type="ARBA" id="ARBA00022840"/>
    </source>
</evidence>
<comment type="catalytic activity">
    <reaction evidence="1">
        <text>ATP + protein L-histidine = ADP + protein N-phospho-L-histidine.</text>
        <dbReference type="EC" id="2.7.13.3"/>
    </reaction>
</comment>
<dbReference type="GO" id="GO:0030295">
    <property type="term" value="F:protein kinase activator activity"/>
    <property type="evidence" value="ECO:0007669"/>
    <property type="project" value="TreeGrafter"/>
</dbReference>
<gene>
    <name evidence="16" type="ORF">LT40_06320</name>
</gene>
<keyword evidence="5" id="KW-0808">Transferase</keyword>
<dbReference type="Pfam" id="PF00512">
    <property type="entry name" value="HisKA"/>
    <property type="match status" value="1"/>
</dbReference>
<dbReference type="InterPro" id="IPR035965">
    <property type="entry name" value="PAS-like_dom_sf"/>
</dbReference>
<dbReference type="Proteomes" id="UP000029499">
    <property type="component" value="Chromosome"/>
</dbReference>
<sequence>MSVEAVGIPDAEALYQQAPCALVLTNDKGLILKVNQTFCHWLGYTHEQLVGVRKLQELLTVGGRIFYQTHWMPLLVMQRSITEVKLDFLTADGKVTPMVLNAGRREHQGQVFDEVSAFIVADRIRFEQELLQAKRQAEDALQRHVVLERELNRQRELAVDRALFAEQMIGIVSHDLRNPLQVVSMAAQYLRSLDMTERQSTMLSHIGEATARSQRLINDLLDFTQARIGQGLAVNRAPVQLDRAIAAAVGSLRLLYPHRDIVFSASDEALFCHADADRLAQLLGNLVANAMTYGDGTSPVEVRVSAAQGTVEIAVHNVGEPIDEAELGSIFSPMTRGSELGREVRSVGLGLFIVSEIAKAHGGVVEVVSSALAGTTFTTRFPAYASAG</sequence>
<evidence type="ECO:0000259" key="15">
    <source>
        <dbReference type="PROSITE" id="PS50112"/>
    </source>
</evidence>
<dbReference type="GO" id="GO:0000156">
    <property type="term" value="F:phosphorelay response regulator activity"/>
    <property type="evidence" value="ECO:0007669"/>
    <property type="project" value="TreeGrafter"/>
</dbReference>
<dbReference type="InterPro" id="IPR005467">
    <property type="entry name" value="His_kinase_dom"/>
</dbReference>
<evidence type="ECO:0000256" key="6">
    <source>
        <dbReference type="ARBA" id="ARBA00022692"/>
    </source>
</evidence>
<evidence type="ECO:0000259" key="14">
    <source>
        <dbReference type="PROSITE" id="PS50109"/>
    </source>
</evidence>
<dbReference type="HOGENOM" id="CLU_000445_114_57_6"/>
<keyword evidence="7" id="KW-0547">Nucleotide-binding</keyword>
<dbReference type="Pfam" id="PF02518">
    <property type="entry name" value="HATPase_c"/>
    <property type="match status" value="1"/>
</dbReference>
<dbReference type="InterPro" id="IPR004358">
    <property type="entry name" value="Sig_transdc_His_kin-like_C"/>
</dbReference>
<keyword evidence="8" id="KW-0418">Kinase</keyword>
<evidence type="ECO:0000256" key="7">
    <source>
        <dbReference type="ARBA" id="ARBA00022741"/>
    </source>
</evidence>
<dbReference type="CDD" id="cd00130">
    <property type="entry name" value="PAS"/>
    <property type="match status" value="1"/>
</dbReference>
<dbReference type="GO" id="GO:0006355">
    <property type="term" value="P:regulation of DNA-templated transcription"/>
    <property type="evidence" value="ECO:0007669"/>
    <property type="project" value="InterPro"/>
</dbReference>
<name>A0A089YKY8_9PSED</name>
<keyword evidence="10" id="KW-1133">Transmembrane helix</keyword>
<dbReference type="Pfam" id="PF13426">
    <property type="entry name" value="PAS_9"/>
    <property type="match status" value="1"/>
</dbReference>
<feature type="domain" description="PAS" evidence="15">
    <location>
        <begin position="14"/>
        <end position="59"/>
    </location>
</feature>
<evidence type="ECO:0000256" key="11">
    <source>
        <dbReference type="ARBA" id="ARBA00023012"/>
    </source>
</evidence>
<keyword evidence="12" id="KW-0472">Membrane</keyword>
<protein>
    <recommendedName>
        <fullName evidence="3">histidine kinase</fullName>
        <ecNumber evidence="3">2.7.13.3</ecNumber>
    </recommendedName>
</protein>
<dbReference type="Gene3D" id="3.30.450.20">
    <property type="entry name" value="PAS domain"/>
    <property type="match status" value="1"/>
</dbReference>
<dbReference type="CDD" id="cd00075">
    <property type="entry name" value="HATPase"/>
    <property type="match status" value="1"/>
</dbReference>
<keyword evidence="4" id="KW-0597">Phosphoprotein</keyword>
<dbReference type="InterPro" id="IPR000014">
    <property type="entry name" value="PAS"/>
</dbReference>
<dbReference type="PROSITE" id="PS50112">
    <property type="entry name" value="PAS"/>
    <property type="match status" value="1"/>
</dbReference>
<evidence type="ECO:0000256" key="8">
    <source>
        <dbReference type="ARBA" id="ARBA00022777"/>
    </source>
</evidence>
<evidence type="ECO:0000256" key="10">
    <source>
        <dbReference type="ARBA" id="ARBA00022989"/>
    </source>
</evidence>
<dbReference type="EMBL" id="CP009533">
    <property type="protein sequence ID" value="AIS17048.1"/>
    <property type="molecule type" value="Genomic_DNA"/>
</dbReference>
<dbReference type="GO" id="GO:0016020">
    <property type="term" value="C:membrane"/>
    <property type="evidence" value="ECO:0007669"/>
    <property type="project" value="UniProtKB-SubCell"/>
</dbReference>
<dbReference type="GO" id="GO:0000155">
    <property type="term" value="F:phosphorelay sensor kinase activity"/>
    <property type="evidence" value="ECO:0007669"/>
    <property type="project" value="InterPro"/>
</dbReference>
<dbReference type="SMART" id="SM00388">
    <property type="entry name" value="HisKA"/>
    <property type="match status" value="1"/>
</dbReference>
<dbReference type="CDD" id="cd00082">
    <property type="entry name" value="HisKA"/>
    <property type="match status" value="1"/>
</dbReference>
<dbReference type="InterPro" id="IPR003594">
    <property type="entry name" value="HATPase_dom"/>
</dbReference>
<keyword evidence="17" id="KW-1185">Reference proteome</keyword>
<evidence type="ECO:0000256" key="3">
    <source>
        <dbReference type="ARBA" id="ARBA00012438"/>
    </source>
</evidence>
<keyword evidence="6" id="KW-0812">Transmembrane</keyword>
<evidence type="ECO:0000256" key="2">
    <source>
        <dbReference type="ARBA" id="ARBA00004141"/>
    </source>
</evidence>